<comment type="caution">
    <text evidence="1">The sequence shown here is derived from an EMBL/GenBank/DDBJ whole genome shotgun (WGS) entry which is preliminary data.</text>
</comment>
<evidence type="ECO:0000313" key="1">
    <source>
        <dbReference type="EMBL" id="KAF6088532.1"/>
    </source>
</evidence>
<sequence>MRLGAVAGPFQQARPEASVGQGLWPWCGPAGARRAPPPSCLSVSSAQNVTVRESSKQRKPIVPGVLGRENGRPTVVFWGAAQTWRRGLQECGVGCCAGSLRPRACVALRRQPQSQPRSRARGAPGQRALHFCF</sequence>
<accession>A0A833Z9H3</accession>
<dbReference type="AlphaFoldDB" id="A0A833Z9H3"/>
<dbReference type="EMBL" id="JABVXQ010000010">
    <property type="protein sequence ID" value="KAF6088532.1"/>
    <property type="molecule type" value="Genomic_DNA"/>
</dbReference>
<evidence type="ECO:0000313" key="2">
    <source>
        <dbReference type="Proteomes" id="UP000664940"/>
    </source>
</evidence>
<name>A0A833Z9H3_9CHIR</name>
<dbReference type="Proteomes" id="UP000664940">
    <property type="component" value="Unassembled WGS sequence"/>
</dbReference>
<reference evidence="1 2" key="1">
    <citation type="journal article" date="2020" name="Nature">
        <title>Six reference-quality genomes reveal evolution of bat adaptations.</title>
        <authorList>
            <person name="Jebb D."/>
            <person name="Huang Z."/>
            <person name="Pippel M."/>
            <person name="Hughes G.M."/>
            <person name="Lavrichenko K."/>
            <person name="Devanna P."/>
            <person name="Winkler S."/>
            <person name="Jermiin L.S."/>
            <person name="Skirmuntt E.C."/>
            <person name="Katzourakis A."/>
            <person name="Burkitt-Gray L."/>
            <person name="Ray D.A."/>
            <person name="Sullivan K.A.M."/>
            <person name="Roscito J.G."/>
            <person name="Kirilenko B.M."/>
            <person name="Davalos L.M."/>
            <person name="Corthals A.P."/>
            <person name="Power M.L."/>
            <person name="Jones G."/>
            <person name="Ransome R.D."/>
            <person name="Dechmann D.K.N."/>
            <person name="Locatelli A.G."/>
            <person name="Puechmaille S.J."/>
            <person name="Fedrigo O."/>
            <person name="Jarvis E.D."/>
            <person name="Hiller M."/>
            <person name="Vernes S.C."/>
            <person name="Myers E.W."/>
            <person name="Teeling E.C."/>
        </authorList>
    </citation>
    <scope>NUCLEOTIDE SEQUENCE [LARGE SCALE GENOMIC DNA]</scope>
    <source>
        <strain evidence="1">Bat1K_MPI-CBG_1</strain>
    </source>
</reference>
<gene>
    <name evidence="1" type="ORF">HJG60_008355</name>
</gene>
<proteinExistence type="predicted"/>
<organism evidence="1 2">
    <name type="scientific">Phyllostomus discolor</name>
    <name type="common">pale spear-nosed bat</name>
    <dbReference type="NCBI Taxonomy" id="89673"/>
    <lineage>
        <taxon>Eukaryota</taxon>
        <taxon>Metazoa</taxon>
        <taxon>Chordata</taxon>
        <taxon>Craniata</taxon>
        <taxon>Vertebrata</taxon>
        <taxon>Euteleostomi</taxon>
        <taxon>Mammalia</taxon>
        <taxon>Eutheria</taxon>
        <taxon>Laurasiatheria</taxon>
        <taxon>Chiroptera</taxon>
        <taxon>Yangochiroptera</taxon>
        <taxon>Phyllostomidae</taxon>
        <taxon>Phyllostominae</taxon>
        <taxon>Phyllostomus</taxon>
    </lineage>
</organism>
<protein>
    <submittedName>
        <fullName evidence="1">Uncharacterized protein</fullName>
    </submittedName>
</protein>